<dbReference type="GO" id="GO:0008270">
    <property type="term" value="F:zinc ion binding"/>
    <property type="evidence" value="ECO:0007669"/>
    <property type="project" value="InterPro"/>
</dbReference>
<dbReference type="AlphaFoldDB" id="A0A381VTK0"/>
<gene>
    <name evidence="2" type="ORF">METZ01_LOCUS96483</name>
</gene>
<name>A0A381VTK0_9ZZZZ</name>
<dbReference type="CDD" id="cd00085">
    <property type="entry name" value="HNHc"/>
    <property type="match status" value="1"/>
</dbReference>
<reference evidence="2" key="1">
    <citation type="submission" date="2018-05" db="EMBL/GenBank/DDBJ databases">
        <authorList>
            <person name="Lanie J.A."/>
            <person name="Ng W.-L."/>
            <person name="Kazmierczak K.M."/>
            <person name="Andrzejewski T.M."/>
            <person name="Davidsen T.M."/>
            <person name="Wayne K.J."/>
            <person name="Tettelin H."/>
            <person name="Glass J.I."/>
            <person name="Rusch D."/>
            <person name="Podicherti R."/>
            <person name="Tsui H.-C.T."/>
            <person name="Winkler M.E."/>
        </authorList>
    </citation>
    <scope>NUCLEOTIDE SEQUENCE</scope>
</reference>
<dbReference type="SMART" id="SM00507">
    <property type="entry name" value="HNHc"/>
    <property type="match status" value="1"/>
</dbReference>
<dbReference type="InterPro" id="IPR002711">
    <property type="entry name" value="HNH"/>
</dbReference>
<dbReference type="InterPro" id="IPR003615">
    <property type="entry name" value="HNH_nuc"/>
</dbReference>
<dbReference type="Pfam" id="PF01844">
    <property type="entry name" value="HNH"/>
    <property type="match status" value="1"/>
</dbReference>
<dbReference type="Gene3D" id="1.10.30.50">
    <property type="match status" value="1"/>
</dbReference>
<feature type="domain" description="HNH nuclease" evidence="1">
    <location>
        <begin position="195"/>
        <end position="254"/>
    </location>
</feature>
<sequence>MQDLVMQIEDLQPGNQYSNEEVRSTFRCSLQSGMNKSNTTNTLVLIINHIKSIYHDRWLDNKVHHIGKGQVGDQTMTRENKTLSESNTNGVRLHLFEVFRTGIYIYRGQVHLYENPYQKEQLDKNGNSRNVWVFPLEFDDHSKPIENSEIEELFQAKFNKAQKLSNEELENKANNLPDILGFREVTTVRNQRNPYVVAYTLRRANGVCELCEQPAPFNRDNGEPYLEVHHVKHLEDGGHDLTENAVALCPNCHRMMHSLNRKSDIDILILANKKKKI</sequence>
<dbReference type="GO" id="GO:0003676">
    <property type="term" value="F:nucleic acid binding"/>
    <property type="evidence" value="ECO:0007669"/>
    <property type="project" value="InterPro"/>
</dbReference>
<accession>A0A381VTK0</accession>
<organism evidence="2">
    <name type="scientific">marine metagenome</name>
    <dbReference type="NCBI Taxonomy" id="408172"/>
    <lineage>
        <taxon>unclassified sequences</taxon>
        <taxon>metagenomes</taxon>
        <taxon>ecological metagenomes</taxon>
    </lineage>
</organism>
<dbReference type="GO" id="GO:0004519">
    <property type="term" value="F:endonuclease activity"/>
    <property type="evidence" value="ECO:0007669"/>
    <property type="project" value="InterPro"/>
</dbReference>
<protein>
    <recommendedName>
        <fullName evidence="1">HNH nuclease domain-containing protein</fullName>
    </recommendedName>
</protein>
<dbReference type="Pfam" id="PF26348">
    <property type="entry name" value="SRA_ScoMcrA"/>
    <property type="match status" value="1"/>
</dbReference>
<evidence type="ECO:0000259" key="1">
    <source>
        <dbReference type="SMART" id="SM00507"/>
    </source>
</evidence>
<evidence type="ECO:0000313" key="2">
    <source>
        <dbReference type="EMBL" id="SVA43629.1"/>
    </source>
</evidence>
<dbReference type="EMBL" id="UINC01009743">
    <property type="protein sequence ID" value="SVA43629.1"/>
    <property type="molecule type" value="Genomic_DNA"/>
</dbReference>
<proteinExistence type="predicted"/>
<dbReference type="InterPro" id="IPR058712">
    <property type="entry name" value="SRA_ScoMcrA"/>
</dbReference>